<dbReference type="PANTHER" id="PTHR28008">
    <property type="entry name" value="DOMAIN PROTEIN, PUTATIVE (AFU_ORTHOLOGUE AFUA_3G10980)-RELATED"/>
    <property type="match status" value="1"/>
</dbReference>
<dbReference type="HOGENOM" id="CLU_096028_5_0_12"/>
<keyword evidence="1" id="KW-0472">Membrane</keyword>
<evidence type="ECO:0000259" key="2">
    <source>
        <dbReference type="Pfam" id="PF04892"/>
    </source>
</evidence>
<dbReference type="RefSeq" id="WP_015712513.1">
    <property type="nucleotide sequence ID" value="NC_015577.1"/>
</dbReference>
<reference evidence="3 4" key="2">
    <citation type="journal article" date="2011" name="ISME J.">
        <title>RNA-seq reveals cooperative metabolic interactions between two termite-gut spirochete species in co-culture.</title>
        <authorList>
            <person name="Rosenthal A.Z."/>
            <person name="Matson E.G."/>
            <person name="Eldar A."/>
            <person name="Leadbetter J.R."/>
        </authorList>
    </citation>
    <scope>NUCLEOTIDE SEQUENCE [LARGE SCALE GENOMIC DNA]</scope>
    <source>
        <strain evidence="4">ATCC BAA-888 / DSM 13862 / ZAS-9</strain>
    </source>
</reference>
<keyword evidence="4" id="KW-1185">Reference proteome</keyword>
<sequence>MPKNNRKTMMNQNKLFSILLKLPAPLVILAIWFLSSQSTLPQIKGVFGIDKIQHMLAFAVLAAAGALWFPLELCRRRGIFIMLAIASIASIYGGIDEYHQSFVPGRDSSVWDWLADTLGALIGAGAAMWTARNLKTA</sequence>
<dbReference type="eggNOG" id="COG5652">
    <property type="taxonomic scope" value="Bacteria"/>
</dbReference>
<dbReference type="STRING" id="545695.TREAZ_3037"/>
<evidence type="ECO:0000313" key="4">
    <source>
        <dbReference type="Proteomes" id="UP000009222"/>
    </source>
</evidence>
<feature type="transmembrane region" description="Helical" evidence="1">
    <location>
        <begin position="15"/>
        <end position="34"/>
    </location>
</feature>
<feature type="transmembrane region" description="Helical" evidence="1">
    <location>
        <begin position="78"/>
        <end position="95"/>
    </location>
</feature>
<dbReference type="KEGG" id="taz:TREAZ_3037"/>
<protein>
    <submittedName>
        <fullName evidence="3">VanZ-like protein</fullName>
    </submittedName>
</protein>
<keyword evidence="1" id="KW-1133">Transmembrane helix</keyword>
<accession>F5YB32</accession>
<gene>
    <name evidence="3" type="ordered locus">TREAZ_3037</name>
</gene>
<evidence type="ECO:0000313" key="3">
    <source>
        <dbReference type="EMBL" id="AEF82966.1"/>
    </source>
</evidence>
<dbReference type="InParanoid" id="F5YB32"/>
<proteinExistence type="predicted"/>
<evidence type="ECO:0000256" key="1">
    <source>
        <dbReference type="SAM" id="Phobius"/>
    </source>
</evidence>
<dbReference type="AlphaFoldDB" id="F5YB32"/>
<reference evidence="4" key="1">
    <citation type="submission" date="2009-12" db="EMBL/GenBank/DDBJ databases">
        <title>Complete sequence of Treponema azotonutricium strain ZAS-9.</title>
        <authorList>
            <person name="Tetu S.G."/>
            <person name="Matson E."/>
            <person name="Ren Q."/>
            <person name="Seshadri R."/>
            <person name="Elbourne L."/>
            <person name="Hassan K.A."/>
            <person name="Durkin A."/>
            <person name="Radune D."/>
            <person name="Mohamoud Y."/>
            <person name="Shay R."/>
            <person name="Jin S."/>
            <person name="Zhang X."/>
            <person name="Lucey K."/>
            <person name="Ballor N.R."/>
            <person name="Ottesen E."/>
            <person name="Rosenthal R."/>
            <person name="Allen A."/>
            <person name="Leadbetter J.R."/>
            <person name="Paulsen I.T."/>
        </authorList>
    </citation>
    <scope>NUCLEOTIDE SEQUENCE [LARGE SCALE GENOMIC DNA]</scope>
    <source>
        <strain evidence="4">ATCC BAA-888 / DSM 13862 / ZAS-9</strain>
    </source>
</reference>
<dbReference type="EMBL" id="CP001841">
    <property type="protein sequence ID" value="AEF82966.1"/>
    <property type="molecule type" value="Genomic_DNA"/>
</dbReference>
<dbReference type="InterPro" id="IPR006976">
    <property type="entry name" value="VanZ-like"/>
</dbReference>
<feature type="transmembrane region" description="Helical" evidence="1">
    <location>
        <begin position="110"/>
        <end position="131"/>
    </location>
</feature>
<name>F5YB32_LEAAZ</name>
<dbReference type="Pfam" id="PF04892">
    <property type="entry name" value="VanZ"/>
    <property type="match status" value="1"/>
</dbReference>
<dbReference type="PANTHER" id="PTHR28008:SF1">
    <property type="entry name" value="DOMAIN PROTEIN, PUTATIVE (AFU_ORTHOLOGUE AFUA_3G10980)-RELATED"/>
    <property type="match status" value="1"/>
</dbReference>
<feature type="transmembrane region" description="Helical" evidence="1">
    <location>
        <begin position="54"/>
        <end position="71"/>
    </location>
</feature>
<dbReference type="Proteomes" id="UP000009222">
    <property type="component" value="Chromosome"/>
</dbReference>
<keyword evidence="1" id="KW-0812">Transmembrane</keyword>
<dbReference type="NCBIfam" id="NF037970">
    <property type="entry name" value="vanZ_1"/>
    <property type="match status" value="1"/>
</dbReference>
<feature type="domain" description="VanZ-like" evidence="2">
    <location>
        <begin position="36"/>
        <end position="128"/>
    </location>
</feature>
<organism evidence="3 4">
    <name type="scientific">Leadbettera azotonutricia (strain ATCC BAA-888 / DSM 13862 / ZAS-9)</name>
    <name type="common">Treponema azotonutricium</name>
    <dbReference type="NCBI Taxonomy" id="545695"/>
    <lineage>
        <taxon>Bacteria</taxon>
        <taxon>Pseudomonadati</taxon>
        <taxon>Spirochaetota</taxon>
        <taxon>Spirochaetia</taxon>
        <taxon>Spirochaetales</taxon>
        <taxon>Breznakiellaceae</taxon>
        <taxon>Leadbettera</taxon>
    </lineage>
</organism>